<dbReference type="STRING" id="1121117.SAMN02745977_02452"/>
<organism evidence="3 4">
    <name type="scientific">Brachymonas denitrificans DSM 15123</name>
    <dbReference type="NCBI Taxonomy" id="1121117"/>
    <lineage>
        <taxon>Bacteria</taxon>
        <taxon>Pseudomonadati</taxon>
        <taxon>Pseudomonadota</taxon>
        <taxon>Betaproteobacteria</taxon>
        <taxon>Burkholderiales</taxon>
        <taxon>Comamonadaceae</taxon>
        <taxon>Brachymonas</taxon>
    </lineage>
</organism>
<evidence type="ECO:0000259" key="2">
    <source>
        <dbReference type="Pfam" id="PF01464"/>
    </source>
</evidence>
<feature type="domain" description="Transglycosylase SLT" evidence="2">
    <location>
        <begin position="14"/>
        <end position="122"/>
    </location>
</feature>
<dbReference type="EMBL" id="FOCW01000013">
    <property type="protein sequence ID" value="SEN96118.1"/>
    <property type="molecule type" value="Genomic_DNA"/>
</dbReference>
<evidence type="ECO:0000313" key="4">
    <source>
        <dbReference type="Proteomes" id="UP000199531"/>
    </source>
</evidence>
<dbReference type="CDD" id="cd16892">
    <property type="entry name" value="LT_VirB1-like"/>
    <property type="match status" value="1"/>
</dbReference>
<dbReference type="SUPFAM" id="SSF53955">
    <property type="entry name" value="Lysozyme-like"/>
    <property type="match status" value="1"/>
</dbReference>
<sequence length="220" mass="23344">MMMDCPDMALPMHVMQHVMRVESGFNPYAIGVVGGRLARQPRNLPEAVATARMLEQGGFNFSLGLAQVNRYNLARYGLGSYEKAFSACDNVRAGSRILRECYQRAGDWGKALSCYYSGNFVTGFRHGYVQKVMATMGPSLQVAQAGAVQPIPVYRRGSRTPAASGLPSPARAARTPSPTGGAEVPALVLPAMPAAVPAQPAAAATPLPTPQLPGDSSFVF</sequence>
<evidence type="ECO:0000313" key="3">
    <source>
        <dbReference type="EMBL" id="SEN96118.1"/>
    </source>
</evidence>
<dbReference type="InterPro" id="IPR008258">
    <property type="entry name" value="Transglycosylase_SLT_dom_1"/>
</dbReference>
<dbReference type="InterPro" id="IPR023346">
    <property type="entry name" value="Lysozyme-like_dom_sf"/>
</dbReference>
<dbReference type="AlphaFoldDB" id="A0A1H8KUN3"/>
<gene>
    <name evidence="3" type="ORF">SAMN02745977_02452</name>
</gene>
<dbReference type="Pfam" id="PF01464">
    <property type="entry name" value="SLT"/>
    <property type="match status" value="1"/>
</dbReference>
<feature type="region of interest" description="Disordered" evidence="1">
    <location>
        <begin position="158"/>
        <end position="184"/>
    </location>
</feature>
<evidence type="ECO:0000256" key="1">
    <source>
        <dbReference type="SAM" id="MobiDB-lite"/>
    </source>
</evidence>
<dbReference type="Proteomes" id="UP000199531">
    <property type="component" value="Unassembled WGS sequence"/>
</dbReference>
<proteinExistence type="predicted"/>
<feature type="compositionally biased region" description="Low complexity" evidence="1">
    <location>
        <begin position="167"/>
        <end position="184"/>
    </location>
</feature>
<name>A0A1H8KUN3_9BURK</name>
<keyword evidence="4" id="KW-1185">Reference proteome</keyword>
<protein>
    <submittedName>
        <fullName evidence="3">Transglycosylase SLT domain-containing protein</fullName>
    </submittedName>
</protein>
<reference evidence="3 4" key="1">
    <citation type="submission" date="2016-10" db="EMBL/GenBank/DDBJ databases">
        <authorList>
            <person name="de Groot N.N."/>
        </authorList>
    </citation>
    <scope>NUCLEOTIDE SEQUENCE [LARGE SCALE GENOMIC DNA]</scope>
    <source>
        <strain evidence="3 4">DSM 15123</strain>
    </source>
</reference>
<dbReference type="Gene3D" id="1.10.530.10">
    <property type="match status" value="1"/>
</dbReference>
<accession>A0A1H8KUN3</accession>